<dbReference type="EMBL" id="JBDODL010004092">
    <property type="protein sequence ID" value="MES1922936.1"/>
    <property type="molecule type" value="Genomic_DNA"/>
</dbReference>
<proteinExistence type="predicted"/>
<dbReference type="PANTHER" id="PTHR31560:SF0">
    <property type="entry name" value="UPF0652 PROTEIN C22H10.08"/>
    <property type="match status" value="1"/>
</dbReference>
<feature type="region of interest" description="Disordered" evidence="2">
    <location>
        <begin position="50"/>
        <end position="70"/>
    </location>
</feature>
<gene>
    <name evidence="4" type="ORF">MHBO_004468</name>
</gene>
<keyword evidence="5" id="KW-1185">Reference proteome</keyword>
<reference evidence="4 5" key="1">
    <citation type="journal article" date="2024" name="BMC Biol.">
        <title>Comparative genomics of Ascetosporea gives new insight into the evolutionary basis for animal parasitism in Rhizaria.</title>
        <authorList>
            <person name="Hiltunen Thoren M."/>
            <person name="Onut-Brannstrom I."/>
            <person name="Alfjorden A."/>
            <person name="Peckova H."/>
            <person name="Swords F."/>
            <person name="Hooper C."/>
            <person name="Holzer A.S."/>
            <person name="Bass D."/>
            <person name="Burki F."/>
        </authorList>
    </citation>
    <scope>NUCLEOTIDE SEQUENCE [LARGE SCALE GENOMIC DNA]</scope>
    <source>
        <strain evidence="4">20-A016</strain>
    </source>
</reference>
<accession>A0ABV2ATE1</accession>
<evidence type="ECO:0000313" key="4">
    <source>
        <dbReference type="EMBL" id="MES1922936.1"/>
    </source>
</evidence>
<feature type="compositionally biased region" description="Basic and acidic residues" evidence="2">
    <location>
        <begin position="54"/>
        <end position="70"/>
    </location>
</feature>
<dbReference type="Gene3D" id="4.10.640.40">
    <property type="entry name" value="Cytoplasmic polyadenylation element-binding protein, ZZ domain"/>
    <property type="match status" value="1"/>
</dbReference>
<name>A0ABV2ATE1_9EUKA</name>
<dbReference type="InterPro" id="IPR018553">
    <property type="entry name" value="E2_Ub-conjug_enz"/>
</dbReference>
<feature type="domain" description="B box-type" evidence="3">
    <location>
        <begin position="11"/>
        <end position="57"/>
    </location>
</feature>
<keyword evidence="1" id="KW-0862">Zinc</keyword>
<dbReference type="PROSITE" id="PS50119">
    <property type="entry name" value="ZF_BBOX"/>
    <property type="match status" value="1"/>
</dbReference>
<sequence>MNGVDSKIEASFEDMCVECEDQPHSVLCETCKESFCLPCFQQIHQKGTRKKHQYKDSQRSKSNADSKTETKVGIALDEQDDYNVLKLPEKTRKEQYGATFELFDNFSIETFVERAKYIPLRPTMKERKLLRLVEATMDISEYTDKVDIVSFRSKKKRIFAQIKDICSILTGLVVATDYKEGKTLLEKSNFGRSENFFQDAFEVARRHKIRNPEKSRNSCKILHL</sequence>
<evidence type="ECO:0000256" key="1">
    <source>
        <dbReference type="PROSITE-ProRule" id="PRU00024"/>
    </source>
</evidence>
<evidence type="ECO:0000259" key="3">
    <source>
        <dbReference type="PROSITE" id="PS50119"/>
    </source>
</evidence>
<dbReference type="Proteomes" id="UP001439008">
    <property type="component" value="Unassembled WGS sequence"/>
</dbReference>
<dbReference type="Pfam" id="PF22586">
    <property type="entry name" value="ANCHR-like_BBOX"/>
    <property type="match status" value="1"/>
</dbReference>
<dbReference type="Pfam" id="PF09418">
    <property type="entry name" value="DUF2009"/>
    <property type="match status" value="1"/>
</dbReference>
<protein>
    <recommendedName>
        <fullName evidence="3">B box-type domain-containing protein</fullName>
    </recommendedName>
</protein>
<organism evidence="4 5">
    <name type="scientific">Bonamia ostreae</name>
    <dbReference type="NCBI Taxonomy" id="126728"/>
    <lineage>
        <taxon>Eukaryota</taxon>
        <taxon>Sar</taxon>
        <taxon>Rhizaria</taxon>
        <taxon>Endomyxa</taxon>
        <taxon>Ascetosporea</taxon>
        <taxon>Haplosporida</taxon>
        <taxon>Bonamia</taxon>
    </lineage>
</organism>
<dbReference type="InterPro" id="IPR057668">
    <property type="entry name" value="E2_Ub-conjug_enz_C"/>
</dbReference>
<comment type="caution">
    <text evidence="4">The sequence shown here is derived from an EMBL/GenBank/DDBJ whole genome shotgun (WGS) entry which is preliminary data.</text>
</comment>
<evidence type="ECO:0000256" key="2">
    <source>
        <dbReference type="SAM" id="MobiDB-lite"/>
    </source>
</evidence>
<dbReference type="InterPro" id="IPR000315">
    <property type="entry name" value="Znf_B-box"/>
</dbReference>
<evidence type="ECO:0000313" key="5">
    <source>
        <dbReference type="Proteomes" id="UP001439008"/>
    </source>
</evidence>
<keyword evidence="1" id="KW-0863">Zinc-finger</keyword>
<dbReference type="InterPro" id="IPR038446">
    <property type="entry name" value="CEBP_ZZ_sf"/>
</dbReference>
<dbReference type="PANTHER" id="PTHR31560">
    <property type="entry name" value="UPF0652 PROTEIN C16A11.03C-RELATED"/>
    <property type="match status" value="1"/>
</dbReference>
<keyword evidence="1" id="KW-0479">Metal-binding</keyword>